<feature type="compositionally biased region" description="Polar residues" evidence="1">
    <location>
        <begin position="403"/>
        <end position="414"/>
    </location>
</feature>
<comment type="caution">
    <text evidence="2">The sequence shown here is derived from an EMBL/GenBank/DDBJ whole genome shotgun (WGS) entry which is preliminary data.</text>
</comment>
<feature type="compositionally biased region" description="Basic residues" evidence="1">
    <location>
        <begin position="480"/>
        <end position="501"/>
    </location>
</feature>
<organism evidence="2 3">
    <name type="scientific">Hondaea fermentalgiana</name>
    <dbReference type="NCBI Taxonomy" id="2315210"/>
    <lineage>
        <taxon>Eukaryota</taxon>
        <taxon>Sar</taxon>
        <taxon>Stramenopiles</taxon>
        <taxon>Bigyra</taxon>
        <taxon>Labyrinthulomycetes</taxon>
        <taxon>Thraustochytrida</taxon>
        <taxon>Thraustochytriidae</taxon>
        <taxon>Hondaea</taxon>
    </lineage>
</organism>
<feature type="region of interest" description="Disordered" evidence="1">
    <location>
        <begin position="15"/>
        <end position="36"/>
    </location>
</feature>
<feature type="region of interest" description="Disordered" evidence="1">
    <location>
        <begin position="380"/>
        <end position="424"/>
    </location>
</feature>
<dbReference type="EMBL" id="BEYU01000142">
    <property type="protein sequence ID" value="GBG33067.1"/>
    <property type="molecule type" value="Genomic_DNA"/>
</dbReference>
<proteinExistence type="predicted"/>
<protein>
    <submittedName>
        <fullName evidence="2">Uncharacterized protein</fullName>
    </submittedName>
</protein>
<reference evidence="2 3" key="1">
    <citation type="submission" date="2017-12" db="EMBL/GenBank/DDBJ databases">
        <title>Sequencing, de novo assembly and annotation of complete genome of a new Thraustochytrid species, strain FCC1311.</title>
        <authorList>
            <person name="Sedici K."/>
            <person name="Godart F."/>
            <person name="Aiese Cigliano R."/>
            <person name="Sanseverino W."/>
            <person name="Barakat M."/>
            <person name="Ortet P."/>
            <person name="Marechal E."/>
            <person name="Cagnac O."/>
            <person name="Amato A."/>
        </authorList>
    </citation>
    <scope>NUCLEOTIDE SEQUENCE [LARGE SCALE GENOMIC DNA]</scope>
</reference>
<accession>A0A2R5GQD0</accession>
<dbReference type="AlphaFoldDB" id="A0A2R5GQD0"/>
<evidence type="ECO:0000256" key="1">
    <source>
        <dbReference type="SAM" id="MobiDB-lite"/>
    </source>
</evidence>
<dbReference type="Proteomes" id="UP000241890">
    <property type="component" value="Unassembled WGS sequence"/>
</dbReference>
<keyword evidence="3" id="KW-1185">Reference proteome</keyword>
<feature type="compositionally biased region" description="Polar residues" evidence="1">
    <location>
        <begin position="26"/>
        <end position="36"/>
    </location>
</feature>
<dbReference type="InParanoid" id="A0A2R5GQD0"/>
<evidence type="ECO:0000313" key="2">
    <source>
        <dbReference type="EMBL" id="GBG33067.1"/>
    </source>
</evidence>
<feature type="compositionally biased region" description="Polar residues" evidence="1">
    <location>
        <begin position="321"/>
        <end position="336"/>
    </location>
</feature>
<evidence type="ECO:0000313" key="3">
    <source>
        <dbReference type="Proteomes" id="UP000241890"/>
    </source>
</evidence>
<name>A0A2R5GQD0_9STRA</name>
<feature type="region of interest" description="Disordered" evidence="1">
    <location>
        <begin position="471"/>
        <end position="501"/>
    </location>
</feature>
<gene>
    <name evidence="2" type="ORF">FCC1311_092912</name>
</gene>
<feature type="region of interest" description="Disordered" evidence="1">
    <location>
        <begin position="321"/>
        <end position="351"/>
    </location>
</feature>
<sequence length="501" mass="54939">MPMRQVPGLSIGSTILNTDWEDDSFDTASSNGSDSTTDIMANDAALTTAHGGFGLEAPSMNNYAVKQHQQPAQTQHQQPKGDVFPAMAAIQAAVERLQRPGQMKATVPLQGMGNGVSKQMLTVWLPETLFVNTTTLQKSMPCPHCASTRNVDSGEWPSDFFFVHDEDAYIAAKQYSCQSCQIVFRGWHPKTLQALPREIASQFPVREDLASEKFAFLSRTMPLRNAMHPQPSFGDQTVADPEMLFRSTSEFSLSCQSLPNIDIDKLVEGEYDVWPNQDGAANGEEMLDGLEPLPLNRNSSFFTGGRSTSIGLADLLNGTDAASSSAAAPGYTSSFLPSAHPQQHHHHQPAFSQNNYRQQHPQHMGFQPDRQPYAAPGLAVATKPADNSSPVSMHSEHTPPFSPESQVPDMNSSGEDLLSAASPDASMAHASMTATRRSIQFCSVCFGVRRQSGQLVAGHRPDGFCPVKKRKATTQEKRELRRRRQKMRRAIKKRKTPMVAA</sequence>